<dbReference type="InterPro" id="IPR003680">
    <property type="entry name" value="Flavodoxin_fold"/>
</dbReference>
<dbReference type="Proteomes" id="UP000464053">
    <property type="component" value="Chromosome"/>
</dbReference>
<proteinExistence type="inferred from homology"/>
<dbReference type="PANTHER" id="PTHR10204:SF34">
    <property type="entry name" value="NAD(P)H DEHYDROGENASE [QUINONE] 1 ISOFORM 1"/>
    <property type="match status" value="1"/>
</dbReference>
<evidence type="ECO:0000256" key="1">
    <source>
        <dbReference type="ARBA" id="ARBA00006252"/>
    </source>
</evidence>
<dbReference type="GO" id="GO:0003955">
    <property type="term" value="F:NAD(P)H dehydrogenase (quinone) activity"/>
    <property type="evidence" value="ECO:0007669"/>
    <property type="project" value="UniProtKB-EC"/>
</dbReference>
<dbReference type="GO" id="GO:0005829">
    <property type="term" value="C:cytosol"/>
    <property type="evidence" value="ECO:0007669"/>
    <property type="project" value="TreeGrafter"/>
</dbReference>
<keyword evidence="5" id="KW-1185">Reference proteome</keyword>
<evidence type="ECO:0000259" key="3">
    <source>
        <dbReference type="Pfam" id="PF02525"/>
    </source>
</evidence>
<gene>
    <name evidence="4" type="primary">kefF_2</name>
    <name evidence="4" type="ORF">C7M51_02704</name>
</gene>
<dbReference type="PANTHER" id="PTHR10204">
    <property type="entry name" value="NAD P H OXIDOREDUCTASE-RELATED"/>
    <property type="match status" value="1"/>
</dbReference>
<evidence type="ECO:0000313" key="5">
    <source>
        <dbReference type="Proteomes" id="UP000464053"/>
    </source>
</evidence>
<name>A0A6P1Q1F4_9GAMM</name>
<keyword evidence="2 4" id="KW-0560">Oxidoreductase</keyword>
<organism evidence="4 5">
    <name type="scientific">Mixta intestinalis</name>
    <dbReference type="NCBI Taxonomy" id="1615494"/>
    <lineage>
        <taxon>Bacteria</taxon>
        <taxon>Pseudomonadati</taxon>
        <taxon>Pseudomonadota</taxon>
        <taxon>Gammaproteobacteria</taxon>
        <taxon>Enterobacterales</taxon>
        <taxon>Erwiniaceae</taxon>
        <taxon>Mixta</taxon>
    </lineage>
</organism>
<comment type="similarity">
    <text evidence="1">Belongs to the NAD(P)H dehydrogenase (quinone) family.</text>
</comment>
<dbReference type="InterPro" id="IPR029039">
    <property type="entry name" value="Flavoprotein-like_sf"/>
</dbReference>
<sequence length="209" mass="22784">MHALIVVSHPLDTSLTHGTAKAIAQGITDANPANTYEIADLMQEGFNPVYSVADMALFQQTGATPPDIAAEQARIDKADALVLVFPVYWWSMPALLKGWIDRVFSNGWAYEETAEEKVLKKLGHLPVHLVALGAATKKTYEKRDYFGAFNTQIVHGIFDYCGAPVVTSEILLLPEMKSPDACIEAARDIGRAVTTRSAKSKNPPCGRVL</sequence>
<evidence type="ECO:0000256" key="2">
    <source>
        <dbReference type="ARBA" id="ARBA00023002"/>
    </source>
</evidence>
<dbReference type="KEGG" id="mint:C7M51_02704"/>
<dbReference type="OrthoDB" id="9798454at2"/>
<dbReference type="EC" id="1.6.5.2" evidence="4"/>
<dbReference type="InterPro" id="IPR051545">
    <property type="entry name" value="NAD(P)H_dehydrogenase_qn"/>
</dbReference>
<dbReference type="RefSeq" id="WP_160622272.1">
    <property type="nucleotide sequence ID" value="NZ_CP028271.1"/>
</dbReference>
<dbReference type="Gene3D" id="3.40.50.360">
    <property type="match status" value="1"/>
</dbReference>
<protein>
    <submittedName>
        <fullName evidence="4">Glutathione-regulated potassium-efflux system ancillary protein KefF</fullName>
        <ecNumber evidence="4">1.6.5.2</ecNumber>
    </submittedName>
</protein>
<dbReference type="EMBL" id="CP028271">
    <property type="protein sequence ID" value="QHM72393.1"/>
    <property type="molecule type" value="Genomic_DNA"/>
</dbReference>
<reference evidence="4 5" key="1">
    <citation type="submission" date="2018-03" db="EMBL/GenBank/DDBJ databases">
        <title>Pantoea intestinalis SRCM103226 isolated form the mealworm.</title>
        <authorList>
            <person name="Jeong D.-Y."/>
            <person name="Kim J.W."/>
        </authorList>
    </citation>
    <scope>NUCLEOTIDE SEQUENCE [LARGE SCALE GENOMIC DNA]</scope>
    <source>
        <strain evidence="4 5">SRCM103226</strain>
    </source>
</reference>
<dbReference type="Pfam" id="PF02525">
    <property type="entry name" value="Flavodoxin_2"/>
    <property type="match status" value="1"/>
</dbReference>
<evidence type="ECO:0000313" key="4">
    <source>
        <dbReference type="EMBL" id="QHM72393.1"/>
    </source>
</evidence>
<dbReference type="AlphaFoldDB" id="A0A6P1Q1F4"/>
<feature type="domain" description="Flavodoxin-like fold" evidence="3">
    <location>
        <begin position="1"/>
        <end position="171"/>
    </location>
</feature>
<accession>A0A6P1Q1F4</accession>
<dbReference type="SUPFAM" id="SSF52218">
    <property type="entry name" value="Flavoproteins"/>
    <property type="match status" value="1"/>
</dbReference>